<accession>A0A0V1H0L3</accession>
<comment type="caution">
    <text evidence="1">The sequence shown here is derived from an EMBL/GenBank/DDBJ whole genome shotgun (WGS) entry which is preliminary data.</text>
</comment>
<dbReference type="Proteomes" id="UP000055024">
    <property type="component" value="Unassembled WGS sequence"/>
</dbReference>
<evidence type="ECO:0000313" key="2">
    <source>
        <dbReference type="Proteomes" id="UP000055024"/>
    </source>
</evidence>
<name>A0A0V1H0L3_9BILA</name>
<organism evidence="1 2">
    <name type="scientific">Trichinella zimbabwensis</name>
    <dbReference type="NCBI Taxonomy" id="268475"/>
    <lineage>
        <taxon>Eukaryota</taxon>
        <taxon>Metazoa</taxon>
        <taxon>Ecdysozoa</taxon>
        <taxon>Nematoda</taxon>
        <taxon>Enoplea</taxon>
        <taxon>Dorylaimia</taxon>
        <taxon>Trichinellida</taxon>
        <taxon>Trichinellidae</taxon>
        <taxon>Trichinella</taxon>
    </lineage>
</organism>
<proteinExistence type="predicted"/>
<reference evidence="1 2" key="1">
    <citation type="submission" date="2015-01" db="EMBL/GenBank/DDBJ databases">
        <title>Evolution of Trichinella species and genotypes.</title>
        <authorList>
            <person name="Korhonen P.K."/>
            <person name="Edoardo P."/>
            <person name="Giuseppe L.R."/>
            <person name="Gasser R.B."/>
        </authorList>
    </citation>
    <scope>NUCLEOTIDE SEQUENCE [LARGE SCALE GENOMIC DNA]</scope>
    <source>
        <strain evidence="1">ISS1029</strain>
    </source>
</reference>
<gene>
    <name evidence="1" type="ORF">T11_17059</name>
</gene>
<sequence length="84" mass="9489">MNFYSIVWHTCLQLQRIHSKRYTLTEQYCVFSGKNDDKISEIVFSTTNVGYCLVAKIVALYLNSGYGALLYVGSSVAELAVRRA</sequence>
<dbReference type="AlphaFoldDB" id="A0A0V1H0L3"/>
<evidence type="ECO:0000313" key="1">
    <source>
        <dbReference type="EMBL" id="KRZ04125.1"/>
    </source>
</evidence>
<keyword evidence="2" id="KW-1185">Reference proteome</keyword>
<dbReference type="EMBL" id="JYDP01000172">
    <property type="protein sequence ID" value="KRZ04125.1"/>
    <property type="molecule type" value="Genomic_DNA"/>
</dbReference>
<protein>
    <submittedName>
        <fullName evidence="1">Uncharacterized protein</fullName>
    </submittedName>
</protein>